<dbReference type="InterPro" id="IPR010982">
    <property type="entry name" value="Lambda_DNA-bd_dom_sf"/>
</dbReference>
<proteinExistence type="predicted"/>
<dbReference type="PANTHER" id="PTHR46797">
    <property type="entry name" value="HTH-TYPE TRANSCRIPTIONAL REGULATOR"/>
    <property type="match status" value="1"/>
</dbReference>
<organism evidence="3 4">
    <name type="scientific">Pseudomonas sessilinigenes</name>
    <dbReference type="NCBI Taxonomy" id="658629"/>
    <lineage>
        <taxon>Bacteria</taxon>
        <taxon>Pseudomonadati</taxon>
        <taxon>Pseudomonadota</taxon>
        <taxon>Gammaproteobacteria</taxon>
        <taxon>Pseudomonadales</taxon>
        <taxon>Pseudomonadaceae</taxon>
        <taxon>Pseudomonas</taxon>
    </lineage>
</organism>
<evidence type="ECO:0000313" key="4">
    <source>
        <dbReference type="Proteomes" id="UP000693952"/>
    </source>
</evidence>
<accession>A0ABX8MGY5</accession>
<feature type="domain" description="HTH cro/C1-type" evidence="2">
    <location>
        <begin position="21"/>
        <end position="75"/>
    </location>
</feature>
<dbReference type="SUPFAM" id="SSF47413">
    <property type="entry name" value="lambda repressor-like DNA-binding domains"/>
    <property type="match status" value="1"/>
</dbReference>
<protein>
    <submittedName>
        <fullName evidence="3">Helix-turn-helix domain-containing protein</fullName>
    </submittedName>
</protein>
<dbReference type="InterPro" id="IPR014710">
    <property type="entry name" value="RmlC-like_jellyroll"/>
</dbReference>
<evidence type="ECO:0000256" key="1">
    <source>
        <dbReference type="ARBA" id="ARBA00023125"/>
    </source>
</evidence>
<dbReference type="PROSITE" id="PS50943">
    <property type="entry name" value="HTH_CROC1"/>
    <property type="match status" value="1"/>
</dbReference>
<sequence>MNDKTNEMNELSPIGLLAHAIKRERLNAGLSVSELAKRAGVAKSTLSQLEGGVGNPGIETLWALAMAMGLQVTKFLEQPAPQLKVIRAHEGVTVHAEDAPYAATLLDNCPPGAQRNLYRVLAQPGRPRQSSAHPPGTVEHVLLCRGRALAGPLEQPLSLEPGDYIKYSASTPHLFEALEPDTLALVVMEHP</sequence>
<dbReference type="InterPro" id="IPR050807">
    <property type="entry name" value="TransReg_Diox_bact_type"/>
</dbReference>
<dbReference type="EMBL" id="CP077074">
    <property type="protein sequence ID" value="QXH38493.1"/>
    <property type="molecule type" value="Genomic_DNA"/>
</dbReference>
<evidence type="ECO:0000313" key="3">
    <source>
        <dbReference type="EMBL" id="QXH38493.1"/>
    </source>
</evidence>
<dbReference type="Pfam" id="PF01381">
    <property type="entry name" value="HTH_3"/>
    <property type="match status" value="1"/>
</dbReference>
<evidence type="ECO:0000259" key="2">
    <source>
        <dbReference type="PROSITE" id="PS50943"/>
    </source>
</evidence>
<dbReference type="Gene3D" id="1.10.260.40">
    <property type="entry name" value="lambda repressor-like DNA-binding domains"/>
    <property type="match status" value="1"/>
</dbReference>
<gene>
    <name evidence="3" type="ORF">KSS89_19720</name>
</gene>
<dbReference type="SMART" id="SM00530">
    <property type="entry name" value="HTH_XRE"/>
    <property type="match status" value="1"/>
</dbReference>
<reference evidence="3" key="1">
    <citation type="submission" date="2021-06" db="EMBL/GenBank/DDBJ databases">
        <title>Updating the genus Pseudomonas: Description of 43 new species and partition of the Pseudomonas putida group.</title>
        <authorList>
            <person name="Girard L."/>
            <person name="Lood C."/>
            <person name="Vandamme P."/>
            <person name="Rokni-Zadeh H."/>
            <person name="van Noort V."/>
            <person name="Hofte M."/>
            <person name="Lavigne R."/>
            <person name="De Mot R."/>
        </authorList>
    </citation>
    <scope>NUCLEOTIDE SEQUENCE</scope>
    <source>
        <strain evidence="3">CMR12a</strain>
    </source>
</reference>
<keyword evidence="4" id="KW-1185">Reference proteome</keyword>
<dbReference type="InterPro" id="IPR001387">
    <property type="entry name" value="Cro/C1-type_HTH"/>
</dbReference>
<dbReference type="Proteomes" id="UP000693952">
    <property type="component" value="Chromosome"/>
</dbReference>
<dbReference type="PANTHER" id="PTHR46797:SF1">
    <property type="entry name" value="METHYLPHOSPHONATE SYNTHASE"/>
    <property type="match status" value="1"/>
</dbReference>
<name>A0ABX8MGY5_9PSED</name>
<dbReference type="InterPro" id="IPR011051">
    <property type="entry name" value="RmlC_Cupin_sf"/>
</dbReference>
<dbReference type="Gene3D" id="2.60.120.10">
    <property type="entry name" value="Jelly Rolls"/>
    <property type="match status" value="1"/>
</dbReference>
<dbReference type="CDD" id="cd00093">
    <property type="entry name" value="HTH_XRE"/>
    <property type="match status" value="1"/>
</dbReference>
<dbReference type="RefSeq" id="WP_124348119.1">
    <property type="nucleotide sequence ID" value="NZ_CP027706.1"/>
</dbReference>
<keyword evidence="1" id="KW-0238">DNA-binding</keyword>
<dbReference type="SUPFAM" id="SSF51182">
    <property type="entry name" value="RmlC-like cupins"/>
    <property type="match status" value="1"/>
</dbReference>